<evidence type="ECO:0000256" key="1">
    <source>
        <dbReference type="ARBA" id="ARBA00004123"/>
    </source>
</evidence>
<gene>
    <name evidence="9" type="ORF">K450DRAFT_242551</name>
</gene>
<dbReference type="GO" id="GO:0003712">
    <property type="term" value="F:transcription coregulator activity"/>
    <property type="evidence" value="ECO:0007669"/>
    <property type="project" value="InterPro"/>
</dbReference>
<dbReference type="RefSeq" id="XP_051444301.1">
    <property type="nucleotide sequence ID" value="XM_051589276.1"/>
</dbReference>
<keyword evidence="4 7" id="KW-0805">Transcription regulation</keyword>
<dbReference type="GO" id="GO:0006357">
    <property type="term" value="P:regulation of transcription by RNA polymerase II"/>
    <property type="evidence" value="ECO:0007669"/>
    <property type="project" value="InterPro"/>
</dbReference>
<evidence type="ECO:0000313" key="9">
    <source>
        <dbReference type="EMBL" id="KAI8579297.1"/>
    </source>
</evidence>
<evidence type="ECO:0000313" key="10">
    <source>
        <dbReference type="Proteomes" id="UP001206595"/>
    </source>
</evidence>
<dbReference type="Pfam" id="PF05983">
    <property type="entry name" value="Med7"/>
    <property type="match status" value="1"/>
</dbReference>
<evidence type="ECO:0000256" key="3">
    <source>
        <dbReference type="ARBA" id="ARBA00020631"/>
    </source>
</evidence>
<dbReference type="InterPro" id="IPR009244">
    <property type="entry name" value="Mediatior_Med7"/>
</dbReference>
<accession>A0AAD5E9Q6</accession>
<name>A0AAD5E9Q6_UMBRA</name>
<dbReference type="EMBL" id="MU620921">
    <property type="protein sequence ID" value="KAI8579297.1"/>
    <property type="molecule type" value="Genomic_DNA"/>
</dbReference>
<comment type="similarity">
    <text evidence="2 7">Belongs to the Mediator complex subunit 7 family.</text>
</comment>
<feature type="coiled-coil region" evidence="8">
    <location>
        <begin position="156"/>
        <end position="187"/>
    </location>
</feature>
<dbReference type="PANTHER" id="PTHR21428:SF11">
    <property type="entry name" value="MEDIATOR OF RNA POLYMERASE II TRANSCRIPTION SUBUNIT 7"/>
    <property type="match status" value="1"/>
</dbReference>
<evidence type="ECO:0000256" key="4">
    <source>
        <dbReference type="ARBA" id="ARBA00023015"/>
    </source>
</evidence>
<dbReference type="PANTHER" id="PTHR21428">
    <property type="entry name" value="MEDIATOR OF RNA POLYMERASE II TRANSCRIPTION SUBUNIT 7"/>
    <property type="match status" value="1"/>
</dbReference>
<evidence type="ECO:0000256" key="2">
    <source>
        <dbReference type="ARBA" id="ARBA00009994"/>
    </source>
</evidence>
<dbReference type="GO" id="GO:0016592">
    <property type="term" value="C:mediator complex"/>
    <property type="evidence" value="ECO:0007669"/>
    <property type="project" value="InterPro"/>
</dbReference>
<comment type="function">
    <text evidence="7">Component of the Mediator complex, a coactivator involved in the regulated transcription of nearly all RNA polymerase II-dependent genes. Mediator functions as a bridge to convey information from gene-specific regulatory proteins to the basal RNA polymerase II transcription machinery.</text>
</comment>
<comment type="subcellular location">
    <subcellularLocation>
        <location evidence="1 7">Nucleus</location>
    </subcellularLocation>
</comment>
<evidence type="ECO:0000256" key="8">
    <source>
        <dbReference type="SAM" id="Coils"/>
    </source>
</evidence>
<keyword evidence="7" id="KW-0010">Activator</keyword>
<dbReference type="AlphaFoldDB" id="A0AAD5E9Q6"/>
<dbReference type="InterPro" id="IPR037212">
    <property type="entry name" value="Med7/Med21-like"/>
</dbReference>
<comment type="subunit">
    <text evidence="7">Component of the Mediator complex.</text>
</comment>
<sequence>MTEQKKSGSAWPEPSSFFTRYTDDNLEKARLLKQKKVDPADVRLEFPPELLEPPPPIEGSYVVFDQHWQTEDRLPTLEERNVTQLYPTGKIDRVFELKKLLRSLMSQFLILLDILVREPDKFAPRITDISNILINIHHILNEYRPHQARETLRLMLETQLKKKVQATEELKKRRDEVRSKLKMLKDEVKLTSLSEELEADDDVAMEEASLTITNTATAQSISQISAKMLELVDSLE</sequence>
<comment type="caution">
    <text evidence="9">The sequence shown here is derived from an EMBL/GenBank/DDBJ whole genome shotgun (WGS) entry which is preliminary data.</text>
</comment>
<reference evidence="9" key="2">
    <citation type="journal article" date="2022" name="Proc. Natl. Acad. Sci. U.S.A.">
        <title>Diploid-dominant life cycles characterize the early evolution of Fungi.</title>
        <authorList>
            <person name="Amses K.R."/>
            <person name="Simmons D.R."/>
            <person name="Longcore J.E."/>
            <person name="Mondo S.J."/>
            <person name="Seto K."/>
            <person name="Jeronimo G.H."/>
            <person name="Bonds A.E."/>
            <person name="Quandt C.A."/>
            <person name="Davis W.J."/>
            <person name="Chang Y."/>
            <person name="Federici B.A."/>
            <person name="Kuo A."/>
            <person name="LaButti K."/>
            <person name="Pangilinan J."/>
            <person name="Andreopoulos W."/>
            <person name="Tritt A."/>
            <person name="Riley R."/>
            <person name="Hundley H."/>
            <person name="Johnson J."/>
            <person name="Lipzen A."/>
            <person name="Barry K."/>
            <person name="Lang B.F."/>
            <person name="Cuomo C.A."/>
            <person name="Buchler N.E."/>
            <person name="Grigoriev I.V."/>
            <person name="Spatafora J.W."/>
            <person name="Stajich J.E."/>
            <person name="James T.Y."/>
        </authorList>
    </citation>
    <scope>NUCLEOTIDE SEQUENCE</scope>
    <source>
        <strain evidence="9">AG</strain>
    </source>
</reference>
<keyword evidence="5 7" id="KW-0804">Transcription</keyword>
<dbReference type="GO" id="GO:0070847">
    <property type="term" value="C:core mediator complex"/>
    <property type="evidence" value="ECO:0007669"/>
    <property type="project" value="TreeGrafter"/>
</dbReference>
<keyword evidence="6 7" id="KW-0539">Nucleus</keyword>
<evidence type="ECO:0000256" key="7">
    <source>
        <dbReference type="RuleBase" id="RU364060"/>
    </source>
</evidence>
<keyword evidence="8" id="KW-0175">Coiled coil</keyword>
<evidence type="ECO:0000256" key="5">
    <source>
        <dbReference type="ARBA" id="ARBA00023163"/>
    </source>
</evidence>
<protein>
    <recommendedName>
        <fullName evidence="3 7">Mediator of RNA polymerase II transcription subunit 7</fullName>
    </recommendedName>
</protein>
<reference evidence="9" key="1">
    <citation type="submission" date="2021-06" db="EMBL/GenBank/DDBJ databases">
        <authorList>
            <consortium name="DOE Joint Genome Institute"/>
            <person name="Mondo S.J."/>
            <person name="Amses K.R."/>
            <person name="Simmons D.R."/>
            <person name="Longcore J.E."/>
            <person name="Seto K."/>
            <person name="Alves G.H."/>
            <person name="Bonds A.E."/>
            <person name="Quandt C.A."/>
            <person name="Davis W.J."/>
            <person name="Chang Y."/>
            <person name="Letcher P.M."/>
            <person name="Powell M.J."/>
            <person name="Kuo A."/>
            <person name="Labutti K."/>
            <person name="Pangilinan J."/>
            <person name="Andreopoulos W."/>
            <person name="Tritt A."/>
            <person name="Riley R."/>
            <person name="Hundley H."/>
            <person name="Johnson J."/>
            <person name="Lipzen A."/>
            <person name="Barry K."/>
            <person name="Berbee M.L."/>
            <person name="Buchler N.E."/>
            <person name="Grigoriev I.V."/>
            <person name="Spatafora J.W."/>
            <person name="Stajich J.E."/>
            <person name="James T.Y."/>
        </authorList>
    </citation>
    <scope>NUCLEOTIDE SEQUENCE</scope>
    <source>
        <strain evidence="9">AG</strain>
    </source>
</reference>
<proteinExistence type="inferred from homology"/>
<dbReference type="InterPro" id="IPR044888">
    <property type="entry name" value="Mediatior_Med7_sf"/>
</dbReference>
<dbReference type="Proteomes" id="UP001206595">
    <property type="component" value="Unassembled WGS sequence"/>
</dbReference>
<dbReference type="GeneID" id="75914621"/>
<keyword evidence="10" id="KW-1185">Reference proteome</keyword>
<dbReference type="Gene3D" id="6.10.140.200">
    <property type="match status" value="1"/>
</dbReference>
<evidence type="ECO:0000256" key="6">
    <source>
        <dbReference type="ARBA" id="ARBA00023242"/>
    </source>
</evidence>
<organism evidence="9 10">
    <name type="scientific">Umbelopsis ramanniana AG</name>
    <dbReference type="NCBI Taxonomy" id="1314678"/>
    <lineage>
        <taxon>Eukaryota</taxon>
        <taxon>Fungi</taxon>
        <taxon>Fungi incertae sedis</taxon>
        <taxon>Mucoromycota</taxon>
        <taxon>Mucoromycotina</taxon>
        <taxon>Umbelopsidomycetes</taxon>
        <taxon>Umbelopsidales</taxon>
        <taxon>Umbelopsidaceae</taxon>
        <taxon>Umbelopsis</taxon>
    </lineage>
</organism>
<dbReference type="SUPFAM" id="SSF140718">
    <property type="entry name" value="Mediator hinge subcomplex-like"/>
    <property type="match status" value="1"/>
</dbReference>